<dbReference type="Pfam" id="PF06090">
    <property type="entry name" value="Ins_P5_2-kin"/>
    <property type="match status" value="1"/>
</dbReference>
<protein>
    <recommendedName>
        <fullName evidence="1">Inositol-pentakisphosphate 2-kinase</fullName>
        <ecNumber evidence="1">2.7.1.158</ecNumber>
    </recommendedName>
</protein>
<reference evidence="2 3" key="1">
    <citation type="submission" date="2020-09" db="EMBL/GenBank/DDBJ databases">
        <authorList>
            <person name="Ashkenazy H."/>
        </authorList>
    </citation>
    <scope>NUCLEOTIDE SEQUENCE [LARGE SCALE GENOMIC DNA]</scope>
    <source>
        <strain evidence="3">cv. Cdm-0</strain>
    </source>
</reference>
<dbReference type="Gene3D" id="3.30.200.110">
    <property type="entry name" value="Inositol-pentakisphosphate 2-kinase, N-lobe"/>
    <property type="match status" value="1"/>
</dbReference>
<dbReference type="InterPro" id="IPR009286">
    <property type="entry name" value="Ins_P5_2-kin"/>
</dbReference>
<evidence type="ECO:0000313" key="2">
    <source>
        <dbReference type="EMBL" id="CAD5315824.1"/>
    </source>
</evidence>
<dbReference type="EMBL" id="LR881466">
    <property type="protein sequence ID" value="CAD5315824.1"/>
    <property type="molecule type" value="Genomic_DNA"/>
</dbReference>
<gene>
    <name evidence="2" type="ORF">AT9943_LOCUS4173</name>
</gene>
<accession>A0A7G2E314</accession>
<evidence type="ECO:0000256" key="1">
    <source>
        <dbReference type="RuleBase" id="RU364126"/>
    </source>
</evidence>
<keyword evidence="1" id="KW-0808">Transferase</keyword>
<comment type="domain">
    <text evidence="1">The EXKPK motif is conserved in inositol-pentakisphosphate 2-kinases of both family 1 and 2.</text>
</comment>
<name>A0A7G2E314_ARATH</name>
<comment type="function">
    <text evidence="1">Phosphorylates Ins(1,3,4,5,6)P5 at position 2 to form Ins(1,2,3,4,5,6)P6 (InsP6 or phytate).</text>
</comment>
<dbReference type="AlphaFoldDB" id="A0A7G2E314"/>
<dbReference type="InterPro" id="IPR043001">
    <property type="entry name" value="IP5_2-K_N_lobe"/>
</dbReference>
<keyword evidence="1" id="KW-0067">ATP-binding</keyword>
<comment type="catalytic activity">
    <reaction evidence="1">
        <text>1D-myo-inositol 1,3,4,5,6-pentakisphosphate + ATP = 1D-myo-inositol hexakisphosphate + ADP + H(+)</text>
        <dbReference type="Rhea" id="RHEA:20313"/>
        <dbReference type="ChEBI" id="CHEBI:15378"/>
        <dbReference type="ChEBI" id="CHEBI:30616"/>
        <dbReference type="ChEBI" id="CHEBI:57733"/>
        <dbReference type="ChEBI" id="CHEBI:58130"/>
        <dbReference type="ChEBI" id="CHEBI:456216"/>
        <dbReference type="EC" id="2.7.1.158"/>
    </reaction>
</comment>
<dbReference type="Proteomes" id="UP000516314">
    <property type="component" value="Chromosome 1"/>
</dbReference>
<dbReference type="GO" id="GO:0035299">
    <property type="term" value="F:inositol-1,3,4,5,6-pentakisphosphate 2-kinase activity"/>
    <property type="evidence" value="ECO:0007669"/>
    <property type="project" value="UniProtKB-EC"/>
</dbReference>
<dbReference type="GO" id="GO:0005524">
    <property type="term" value="F:ATP binding"/>
    <property type="evidence" value="ECO:0007669"/>
    <property type="project" value="UniProtKB-KW"/>
</dbReference>
<organism evidence="2 3">
    <name type="scientific">Arabidopsis thaliana</name>
    <name type="common">Mouse-ear cress</name>
    <dbReference type="NCBI Taxonomy" id="3702"/>
    <lineage>
        <taxon>Eukaryota</taxon>
        <taxon>Viridiplantae</taxon>
        <taxon>Streptophyta</taxon>
        <taxon>Embryophyta</taxon>
        <taxon>Tracheophyta</taxon>
        <taxon>Spermatophyta</taxon>
        <taxon>Magnoliopsida</taxon>
        <taxon>eudicotyledons</taxon>
        <taxon>Gunneridae</taxon>
        <taxon>Pentapetalae</taxon>
        <taxon>rosids</taxon>
        <taxon>malvids</taxon>
        <taxon>Brassicales</taxon>
        <taxon>Brassicaceae</taxon>
        <taxon>Camelineae</taxon>
        <taxon>Arabidopsis</taxon>
    </lineage>
</organism>
<dbReference type="PANTHER" id="PTHR14456">
    <property type="entry name" value="INOSITOL POLYPHOSPHATE KINASE 1"/>
    <property type="match status" value="1"/>
</dbReference>
<sequence>MLAYLEYFPVGRPTEMNTVNNGPTTHLKSLDTREKLGAWCKQWCIQNAGHVAFCFGFYMAMAKKGDQLEGYNYFQEMYHRQVGGRRRNESESYLDASPKKSPHKIKASLFFLNVDERRVLGAIKIQKMEEIVFETKDALDWSYRSEGVVNLVLAYSGSSPTFLGKVMRIKKMRNTRNENGDRSGSCLTTQEKLIWGEIKDLVSCQNKEIVDYLFVKHVMKPLLGHKYVTAGICLPVEKEFLESVKKIVTSQRHSWRANTLSVDTNRSFALLMDDLTIFSHGQVEDHKPCLTVEIKPKCGFLSSSSFIAEENVIKKSISRFEMYQVLKLRENQISQISEYDPLDLFSGSKDRIHKAIKALYSTPQNSLQVFLNGSLVFGGFRGGICKTTSKLELAFEHKLKDFFKTEDDCGLRANAFIELVAETVYASGALDQLLEVQKLDKYNIEGAIHAYYDLVDQPCKACQELESSKLSNQFGSMHSLPQDEKVNILKDFLISSTAIDCSVMISFRPIETGLSRSSSHGNIQLESTKQEFEYKIHFIDLDMRPLKRMEAYHESDKKITKTYQEMLKKKKGDQPRRF</sequence>
<proteinExistence type="predicted"/>
<keyword evidence="1" id="KW-0418">Kinase</keyword>
<keyword evidence="1" id="KW-0547">Nucleotide-binding</keyword>
<dbReference type="PANTHER" id="PTHR14456:SF5">
    <property type="entry name" value="INOSITOL-PENTAKISPHOSPHATE 2-KINASE"/>
    <property type="match status" value="1"/>
</dbReference>
<evidence type="ECO:0000313" key="3">
    <source>
        <dbReference type="Proteomes" id="UP000516314"/>
    </source>
</evidence>
<dbReference type="EC" id="2.7.1.158" evidence="1"/>